<dbReference type="InterPro" id="IPR002182">
    <property type="entry name" value="NB-ARC"/>
</dbReference>
<dbReference type="InterPro" id="IPR027417">
    <property type="entry name" value="P-loop_NTPase"/>
</dbReference>
<keyword evidence="3" id="KW-1185">Reference proteome</keyword>
<dbReference type="InterPro" id="IPR044974">
    <property type="entry name" value="Disease_R_plants"/>
</dbReference>
<evidence type="ECO:0000259" key="1">
    <source>
        <dbReference type="Pfam" id="PF00931"/>
    </source>
</evidence>
<evidence type="ECO:0000313" key="2">
    <source>
        <dbReference type="EMBL" id="MED6138141.1"/>
    </source>
</evidence>
<dbReference type="EMBL" id="JASCZI010061240">
    <property type="protein sequence ID" value="MED6138141.1"/>
    <property type="molecule type" value="Genomic_DNA"/>
</dbReference>
<protein>
    <recommendedName>
        <fullName evidence="1">NB-ARC domain-containing protein</fullName>
    </recommendedName>
</protein>
<gene>
    <name evidence="2" type="ORF">PIB30_071429</name>
</gene>
<reference evidence="2 3" key="1">
    <citation type="journal article" date="2023" name="Plants (Basel)">
        <title>Bridging the Gap: Combining Genomics and Transcriptomics Approaches to Understand Stylosanthes scabra, an Orphan Legume from the Brazilian Caatinga.</title>
        <authorList>
            <person name="Ferreira-Neto J.R.C."/>
            <person name="da Silva M.D."/>
            <person name="Binneck E."/>
            <person name="de Melo N.F."/>
            <person name="da Silva R.H."/>
            <person name="de Melo A.L.T.M."/>
            <person name="Pandolfi V."/>
            <person name="Bustamante F.O."/>
            <person name="Brasileiro-Vidal A.C."/>
            <person name="Benko-Iseppon A.M."/>
        </authorList>
    </citation>
    <scope>NUCLEOTIDE SEQUENCE [LARGE SCALE GENOMIC DNA]</scope>
    <source>
        <tissue evidence="2">Leaves</tissue>
    </source>
</reference>
<dbReference type="SUPFAM" id="SSF52540">
    <property type="entry name" value="P-loop containing nucleoside triphosphate hydrolases"/>
    <property type="match status" value="2"/>
</dbReference>
<dbReference type="Proteomes" id="UP001341840">
    <property type="component" value="Unassembled WGS sequence"/>
</dbReference>
<comment type="caution">
    <text evidence="2">The sequence shown here is derived from an EMBL/GenBank/DDBJ whole genome shotgun (WGS) entry which is preliminary data.</text>
</comment>
<proteinExistence type="predicted"/>
<accession>A0ABU6SNX2</accession>
<dbReference type="Pfam" id="PF00931">
    <property type="entry name" value="NB-ARC"/>
    <property type="match status" value="2"/>
</dbReference>
<feature type="domain" description="NB-ARC" evidence="1">
    <location>
        <begin position="114"/>
        <end position="193"/>
    </location>
</feature>
<sequence length="280" mass="31814">MATHKENGRYNHKLEAWRSALSEVGKIYGQRCDQNTPWATAIDNIVEEVSKRLPPELLYIDHPLEFDFELEDVKLRLEIDFHSTRFILGIHGDGELRKFVVELEKTNASGGGLEELQKTLLFEMREEVKTKSGSTFKESSGIRRRLGQKRVLLVLDDVDSIQQLNSLVGGIDWFGSGSRIIITRNEDVLDEHVLNNGFETKKYCIIGRQVEEDDLDKGDLVGFTNNFCFVIKQLHDANVNVVSIIGMGGLGKTTLAQKVYENNEIKNLFPCRGWSRVSKD</sequence>
<organism evidence="2 3">
    <name type="scientific">Stylosanthes scabra</name>
    <dbReference type="NCBI Taxonomy" id="79078"/>
    <lineage>
        <taxon>Eukaryota</taxon>
        <taxon>Viridiplantae</taxon>
        <taxon>Streptophyta</taxon>
        <taxon>Embryophyta</taxon>
        <taxon>Tracheophyta</taxon>
        <taxon>Spermatophyta</taxon>
        <taxon>Magnoliopsida</taxon>
        <taxon>eudicotyledons</taxon>
        <taxon>Gunneridae</taxon>
        <taxon>Pentapetalae</taxon>
        <taxon>rosids</taxon>
        <taxon>fabids</taxon>
        <taxon>Fabales</taxon>
        <taxon>Fabaceae</taxon>
        <taxon>Papilionoideae</taxon>
        <taxon>50 kb inversion clade</taxon>
        <taxon>dalbergioids sensu lato</taxon>
        <taxon>Dalbergieae</taxon>
        <taxon>Pterocarpus clade</taxon>
        <taxon>Stylosanthes</taxon>
    </lineage>
</organism>
<dbReference type="PANTHER" id="PTHR11017">
    <property type="entry name" value="LEUCINE-RICH REPEAT-CONTAINING PROTEIN"/>
    <property type="match status" value="1"/>
</dbReference>
<evidence type="ECO:0000313" key="3">
    <source>
        <dbReference type="Proteomes" id="UP001341840"/>
    </source>
</evidence>
<dbReference type="PANTHER" id="PTHR11017:SF252">
    <property type="entry name" value="RESISTANCE PROTEIN (TIR-NBS-LRR CLASS), PUTATIVE-RELATED"/>
    <property type="match status" value="1"/>
</dbReference>
<name>A0ABU6SNX2_9FABA</name>
<dbReference type="InterPro" id="IPR035897">
    <property type="entry name" value="Toll_tir_struct_dom_sf"/>
</dbReference>
<feature type="domain" description="NB-ARC" evidence="1">
    <location>
        <begin position="230"/>
        <end position="279"/>
    </location>
</feature>
<dbReference type="Gene3D" id="3.40.50.10140">
    <property type="entry name" value="Toll/interleukin-1 receptor homology (TIR) domain"/>
    <property type="match status" value="1"/>
</dbReference>
<dbReference type="Gene3D" id="3.40.50.300">
    <property type="entry name" value="P-loop containing nucleotide triphosphate hydrolases"/>
    <property type="match status" value="2"/>
</dbReference>